<organism evidence="2 3">
    <name type="scientific">Rhodoplanes tepidamans</name>
    <name type="common">Rhodoplanes cryptolactis</name>
    <dbReference type="NCBI Taxonomy" id="200616"/>
    <lineage>
        <taxon>Bacteria</taxon>
        <taxon>Pseudomonadati</taxon>
        <taxon>Pseudomonadota</taxon>
        <taxon>Alphaproteobacteria</taxon>
        <taxon>Hyphomicrobiales</taxon>
        <taxon>Nitrobacteraceae</taxon>
        <taxon>Rhodoplanes</taxon>
    </lineage>
</organism>
<feature type="domain" description="AB hydrolase-1" evidence="1">
    <location>
        <begin position="23"/>
        <end position="264"/>
    </location>
</feature>
<proteinExistence type="predicted"/>
<gene>
    <name evidence="2" type="ORF">PQJ73_26480</name>
</gene>
<evidence type="ECO:0000259" key="1">
    <source>
        <dbReference type="Pfam" id="PF00561"/>
    </source>
</evidence>
<dbReference type="Proteomes" id="UP001165652">
    <property type="component" value="Unassembled WGS sequence"/>
</dbReference>
<evidence type="ECO:0000313" key="2">
    <source>
        <dbReference type="EMBL" id="MDC7789243.1"/>
    </source>
</evidence>
<dbReference type="PANTHER" id="PTHR43433">
    <property type="entry name" value="HYDROLASE, ALPHA/BETA FOLD FAMILY PROTEIN"/>
    <property type="match status" value="1"/>
</dbReference>
<dbReference type="InterPro" id="IPR000073">
    <property type="entry name" value="AB_hydrolase_1"/>
</dbReference>
<dbReference type="InterPro" id="IPR050471">
    <property type="entry name" value="AB_hydrolase"/>
</dbReference>
<keyword evidence="3" id="KW-1185">Reference proteome</keyword>
<comment type="caution">
    <text evidence="2">The sequence shown here is derived from an EMBL/GenBank/DDBJ whole genome shotgun (WGS) entry which is preliminary data.</text>
</comment>
<evidence type="ECO:0000313" key="3">
    <source>
        <dbReference type="Proteomes" id="UP001165652"/>
    </source>
</evidence>
<dbReference type="RefSeq" id="WP_272780070.1">
    <property type="nucleotide sequence ID" value="NZ_JAQQLI010000065.1"/>
</dbReference>
<dbReference type="Gene3D" id="3.40.50.1820">
    <property type="entry name" value="alpha/beta hydrolase"/>
    <property type="match status" value="1"/>
</dbReference>
<keyword evidence="2" id="KW-0378">Hydrolase</keyword>
<dbReference type="InterPro" id="IPR029058">
    <property type="entry name" value="AB_hydrolase_fold"/>
</dbReference>
<dbReference type="SUPFAM" id="SSF53474">
    <property type="entry name" value="alpha/beta-Hydrolases"/>
    <property type="match status" value="1"/>
</dbReference>
<dbReference type="Pfam" id="PF00561">
    <property type="entry name" value="Abhydrolase_1"/>
    <property type="match status" value="1"/>
</dbReference>
<sequence>MPAPRVIETRGGRLEYAAAGEGPAVLCLHGGMGGYDQGLLLGAAAVGDGFSVVAPSRAGYLGTPLATGPSPEQQADVCVDLLDALGMADAAVVAISGGGPCALQFALRHRERCRGLVMISACSARLEIRLPWQYHLMRLVAHVPALAAAFGRYAMKNPERALVRSLPAPEARARLLADPEAAALWLALQATIGNRLGDRMPGTDNDTARFRAAAGWPLEAIAVPVLAVHGTADRIVAFSHAEQLAARVPGAELLAIPGGEHVCLFAHRSDIRARAAAFLARTTP</sequence>
<reference evidence="2" key="2">
    <citation type="submission" date="2023-02" db="EMBL/GenBank/DDBJ databases">
        <authorList>
            <person name="Rayyan A."/>
            <person name="Meyer T."/>
            <person name="Kyndt J.A."/>
        </authorList>
    </citation>
    <scope>NUCLEOTIDE SEQUENCE</scope>
    <source>
        <strain evidence="2">DSM 9987</strain>
    </source>
</reference>
<dbReference type="PANTHER" id="PTHR43433:SF5">
    <property type="entry name" value="AB HYDROLASE-1 DOMAIN-CONTAINING PROTEIN"/>
    <property type="match status" value="1"/>
</dbReference>
<accession>A0ABT5JIN0</accession>
<name>A0ABT5JIN0_RHOTP</name>
<protein>
    <submittedName>
        <fullName evidence="2">Alpha/beta hydrolase</fullName>
    </submittedName>
</protein>
<dbReference type="GO" id="GO:0016787">
    <property type="term" value="F:hydrolase activity"/>
    <property type="evidence" value="ECO:0007669"/>
    <property type="project" value="UniProtKB-KW"/>
</dbReference>
<reference evidence="2" key="1">
    <citation type="journal article" date="2023" name="Microbiol Resour">
        <title>Genome Sequences of Rhodoplanes serenus and Two Thermotolerant Strains, Rhodoplanes tepidamans and 'Rhodoplanes cryptolactis,' Further Refine the Genus.</title>
        <authorList>
            <person name="Rayyan A.A."/>
            <person name="Kyndt J.A."/>
        </authorList>
    </citation>
    <scope>NUCLEOTIDE SEQUENCE</scope>
    <source>
        <strain evidence="2">DSM 9987</strain>
    </source>
</reference>
<dbReference type="EMBL" id="JAQQLI010000065">
    <property type="protein sequence ID" value="MDC7789243.1"/>
    <property type="molecule type" value="Genomic_DNA"/>
</dbReference>